<name>A0A9X8QIC7_9PSED</name>
<dbReference type="SUPFAM" id="SSF51161">
    <property type="entry name" value="Trimeric LpxA-like enzymes"/>
    <property type="match status" value="1"/>
</dbReference>
<dbReference type="InterPro" id="IPR050179">
    <property type="entry name" value="Trans_hexapeptide_repeat"/>
</dbReference>
<protein>
    <submittedName>
        <fullName evidence="2">Acetyltransferase (Isoleucine patch superfamily)</fullName>
    </submittedName>
</protein>
<dbReference type="CDD" id="cd03349">
    <property type="entry name" value="LbH_XAT"/>
    <property type="match status" value="1"/>
</dbReference>
<evidence type="ECO:0000313" key="2">
    <source>
        <dbReference type="EMBL" id="SEQ00449.1"/>
    </source>
</evidence>
<comment type="caution">
    <text evidence="2">The sequence shown here is derived from an EMBL/GenBank/DDBJ whole genome shotgun (WGS) entry which is preliminary data.</text>
</comment>
<evidence type="ECO:0000313" key="3">
    <source>
        <dbReference type="Proteomes" id="UP000183210"/>
    </source>
</evidence>
<dbReference type="PANTHER" id="PTHR43300:SF11">
    <property type="entry name" value="ACETYLTRANSFERASE RV3034C-RELATED"/>
    <property type="match status" value="1"/>
</dbReference>
<reference evidence="2 3" key="1">
    <citation type="submission" date="2016-10" db="EMBL/GenBank/DDBJ databases">
        <authorList>
            <person name="Varghese N."/>
            <person name="Submissions S."/>
        </authorList>
    </citation>
    <scope>NUCLEOTIDE SEQUENCE [LARGE SCALE GENOMIC DNA]</scope>
    <source>
        <strain evidence="2 3">LMG 21974</strain>
    </source>
</reference>
<dbReference type="GeneID" id="300266118"/>
<dbReference type="Gene3D" id="2.160.10.10">
    <property type="entry name" value="Hexapeptide repeat proteins"/>
    <property type="match status" value="1"/>
</dbReference>
<dbReference type="PANTHER" id="PTHR43300">
    <property type="entry name" value="ACETYLTRANSFERASE"/>
    <property type="match status" value="1"/>
</dbReference>
<dbReference type="AlphaFoldDB" id="A0A9X8QIC7"/>
<dbReference type="InterPro" id="IPR011004">
    <property type="entry name" value="Trimer_LpxA-like_sf"/>
</dbReference>
<dbReference type="InterPro" id="IPR001451">
    <property type="entry name" value="Hexapep"/>
</dbReference>
<accession>A0A9X8QIC7</accession>
<organism evidence="2 3">
    <name type="scientific">Pseudomonas lutea</name>
    <dbReference type="NCBI Taxonomy" id="243924"/>
    <lineage>
        <taxon>Bacteria</taxon>
        <taxon>Pseudomonadati</taxon>
        <taxon>Pseudomonadota</taxon>
        <taxon>Gammaproteobacteria</taxon>
        <taxon>Pseudomonadales</taxon>
        <taxon>Pseudomonadaceae</taxon>
        <taxon>Pseudomonas</taxon>
    </lineage>
</organism>
<evidence type="ECO:0000256" key="1">
    <source>
        <dbReference type="ARBA" id="ARBA00007274"/>
    </source>
</evidence>
<dbReference type="Pfam" id="PF00132">
    <property type="entry name" value="Hexapep"/>
    <property type="match status" value="1"/>
</dbReference>
<dbReference type="RefSeq" id="WP_074823094.1">
    <property type="nucleotide sequence ID" value="NZ_FOEV01000003.1"/>
</dbReference>
<gene>
    <name evidence="2" type="ORF">SAMN05216409_103217</name>
</gene>
<proteinExistence type="inferred from homology"/>
<comment type="similarity">
    <text evidence="1">Belongs to the transferase hexapeptide repeat family.</text>
</comment>
<sequence>MGWIKRFIKKRKSREIRKLPKFLRGQARFSSIYPNYSIGVGSYGVPLVHDWQEGATLKIGSYCSIAEGVQIFLGGLHRSDWISTYPFPAMVPEASHIEGYNGTKGDVIIGNDVWICSNSTILSGVTIGDGAVIAAGAMVTKDVEPYAVIAGNPAKLIRWRFEENTRKALLDVAWWEWPSDEVRRVSDKLCSNDIAAFLEYAKMREGL</sequence>
<dbReference type="EMBL" id="FOEV01000003">
    <property type="protein sequence ID" value="SEQ00449.1"/>
    <property type="molecule type" value="Genomic_DNA"/>
</dbReference>
<dbReference type="Proteomes" id="UP000183210">
    <property type="component" value="Unassembled WGS sequence"/>
</dbReference>